<name>A0A5C6CSL2_9BACT</name>
<comment type="caution">
    <text evidence="1">The sequence shown here is derived from an EMBL/GenBank/DDBJ whole genome shotgun (WGS) entry which is preliminary data.</text>
</comment>
<gene>
    <name evidence="1" type="ORF">Poly41_70170</name>
</gene>
<keyword evidence="2" id="KW-1185">Reference proteome</keyword>
<sequence>MPNRQNQVANRSDRERVYKWKVLGGRPHIAAAIELKISRPRRHQLVPIVMSAAKRERAVTVADPCVAPPELEKRA</sequence>
<proteinExistence type="predicted"/>
<dbReference type="Proteomes" id="UP000319143">
    <property type="component" value="Unassembled WGS sequence"/>
</dbReference>
<evidence type="ECO:0000313" key="2">
    <source>
        <dbReference type="Proteomes" id="UP000319143"/>
    </source>
</evidence>
<protein>
    <submittedName>
        <fullName evidence="1">Uncharacterized protein</fullName>
    </submittedName>
</protein>
<reference evidence="1 2" key="1">
    <citation type="submission" date="2019-02" db="EMBL/GenBank/DDBJ databases">
        <title>Deep-cultivation of Planctomycetes and their phenomic and genomic characterization uncovers novel biology.</title>
        <authorList>
            <person name="Wiegand S."/>
            <person name="Jogler M."/>
            <person name="Boedeker C."/>
            <person name="Pinto D."/>
            <person name="Vollmers J."/>
            <person name="Rivas-Marin E."/>
            <person name="Kohn T."/>
            <person name="Peeters S.H."/>
            <person name="Heuer A."/>
            <person name="Rast P."/>
            <person name="Oberbeckmann S."/>
            <person name="Bunk B."/>
            <person name="Jeske O."/>
            <person name="Meyerdierks A."/>
            <person name="Storesund J.E."/>
            <person name="Kallscheuer N."/>
            <person name="Luecker S."/>
            <person name="Lage O.M."/>
            <person name="Pohl T."/>
            <person name="Merkel B.J."/>
            <person name="Hornburger P."/>
            <person name="Mueller R.-W."/>
            <person name="Bruemmer F."/>
            <person name="Labrenz M."/>
            <person name="Spormann A.M."/>
            <person name="Op Den Camp H."/>
            <person name="Overmann J."/>
            <person name="Amann R."/>
            <person name="Jetten M.S.M."/>
            <person name="Mascher T."/>
            <person name="Medema M.H."/>
            <person name="Devos D.P."/>
            <person name="Kaster A.-K."/>
            <person name="Ovreas L."/>
            <person name="Rohde M."/>
            <person name="Galperin M.Y."/>
            <person name="Jogler C."/>
        </authorList>
    </citation>
    <scope>NUCLEOTIDE SEQUENCE [LARGE SCALE GENOMIC DNA]</scope>
    <source>
        <strain evidence="1 2">Poly41</strain>
    </source>
</reference>
<accession>A0A5C6CSL2</accession>
<dbReference type="AlphaFoldDB" id="A0A5C6CSL2"/>
<dbReference type="EMBL" id="SJPV01000035">
    <property type="protein sequence ID" value="TWU27943.1"/>
    <property type="molecule type" value="Genomic_DNA"/>
</dbReference>
<evidence type="ECO:0000313" key="1">
    <source>
        <dbReference type="EMBL" id="TWU27943.1"/>
    </source>
</evidence>
<organism evidence="1 2">
    <name type="scientific">Novipirellula artificiosorum</name>
    <dbReference type="NCBI Taxonomy" id="2528016"/>
    <lineage>
        <taxon>Bacteria</taxon>
        <taxon>Pseudomonadati</taxon>
        <taxon>Planctomycetota</taxon>
        <taxon>Planctomycetia</taxon>
        <taxon>Pirellulales</taxon>
        <taxon>Pirellulaceae</taxon>
        <taxon>Novipirellula</taxon>
    </lineage>
</organism>